<dbReference type="Gene3D" id="3.10.310.70">
    <property type="match status" value="1"/>
</dbReference>
<dbReference type="Proteomes" id="UP000824130">
    <property type="component" value="Unassembled WGS sequence"/>
</dbReference>
<dbReference type="AlphaFoldDB" id="A0A9D1SUZ5"/>
<protein>
    <submittedName>
        <fullName evidence="2">Amidohydrolase</fullName>
    </submittedName>
</protein>
<dbReference type="InterPro" id="IPR011059">
    <property type="entry name" value="Metal-dep_hydrolase_composite"/>
</dbReference>
<proteinExistence type="predicted"/>
<sequence>MKADKVYLNGKVYTVNGKEEWAQAVAIKGNEIVYVGSDEGAKAFCGDETEINDMNGGMMLPGFIDGHCHPVMAAQYLCGVYLQIEWTVEECLAEIERFVEDNPDEPTYFGIGYAEWIFDEKGPKKELLDAICSDKPVMILGSSAHEAWVNSKALELAGITKDTPDPIPGFHYFHRDEAGEPTGHLLEMATQTMIMDKIDFFRQEKVEEALRDGSDGYAAMGVTSTCDMGAPEFALDTYFEEVPKMIEEGSYKQRFFGCGRMISEKGDVDVIIPRLIEYRKKYDSDKFRIHFLKIINDGTLETRSAALSQPYNEDGSMVYPLFNREEIAQVGLRAAKEGLDINVHGIGDEAISGTLAMAKAVREAGYHDCRIVNSHCDYVKDEELALFGRYDVVANTTCVWHYGNPDMEKVIGDRQNHTFRLKTMIAGGCRMGQGSDFPVDEFGREPLKGIEMGCTRQLFDHPELPVLEPYEEKLAVKDGIESYTINNAYQMHMDHKLGSIEVGKYADLVVLEKNLFDIPLTEIHKVKVRETIMDGKTVYKA</sequence>
<evidence type="ECO:0000259" key="1">
    <source>
        <dbReference type="Pfam" id="PF07969"/>
    </source>
</evidence>
<dbReference type="InterPro" id="IPR032466">
    <property type="entry name" value="Metal_Hydrolase"/>
</dbReference>
<accession>A0A9D1SUZ5</accession>
<dbReference type="GO" id="GO:0016810">
    <property type="term" value="F:hydrolase activity, acting on carbon-nitrogen (but not peptide) bonds"/>
    <property type="evidence" value="ECO:0007669"/>
    <property type="project" value="InterPro"/>
</dbReference>
<dbReference type="CDD" id="cd01300">
    <property type="entry name" value="YtcJ_like"/>
    <property type="match status" value="1"/>
</dbReference>
<dbReference type="Gene3D" id="2.30.40.10">
    <property type="entry name" value="Urease, subunit C, domain 1"/>
    <property type="match status" value="1"/>
</dbReference>
<evidence type="ECO:0000313" key="3">
    <source>
        <dbReference type="Proteomes" id="UP000824130"/>
    </source>
</evidence>
<name>A0A9D1SUZ5_9FIRM</name>
<organism evidence="2 3">
    <name type="scientific">Candidatus Allocopromorpha excrementipullorum</name>
    <dbReference type="NCBI Taxonomy" id="2840743"/>
    <lineage>
        <taxon>Bacteria</taxon>
        <taxon>Bacillati</taxon>
        <taxon>Bacillota</taxon>
        <taxon>Clostridia</taxon>
        <taxon>Eubacteriales</taxon>
        <taxon>Eubacteriaceae</taxon>
        <taxon>Eubacteriaceae incertae sedis</taxon>
        <taxon>Candidatus Allocopromorpha</taxon>
    </lineage>
</organism>
<feature type="domain" description="Amidohydrolase 3" evidence="1">
    <location>
        <begin position="52"/>
        <end position="539"/>
    </location>
</feature>
<reference evidence="2" key="2">
    <citation type="journal article" date="2021" name="PeerJ">
        <title>Extensive microbial diversity within the chicken gut microbiome revealed by metagenomics and culture.</title>
        <authorList>
            <person name="Gilroy R."/>
            <person name="Ravi A."/>
            <person name="Getino M."/>
            <person name="Pursley I."/>
            <person name="Horton D.L."/>
            <person name="Alikhan N.F."/>
            <person name="Baker D."/>
            <person name="Gharbi K."/>
            <person name="Hall N."/>
            <person name="Watson M."/>
            <person name="Adriaenssens E.M."/>
            <person name="Foster-Nyarko E."/>
            <person name="Jarju S."/>
            <person name="Secka A."/>
            <person name="Antonio M."/>
            <person name="Oren A."/>
            <person name="Chaudhuri R.R."/>
            <person name="La Ragione R."/>
            <person name="Hildebrand F."/>
            <person name="Pallen M.J."/>
        </authorList>
    </citation>
    <scope>NUCLEOTIDE SEQUENCE</scope>
    <source>
        <strain evidence="2">ChiSjej4B22-8349</strain>
    </source>
</reference>
<reference evidence="2" key="1">
    <citation type="submission" date="2020-10" db="EMBL/GenBank/DDBJ databases">
        <authorList>
            <person name="Gilroy R."/>
        </authorList>
    </citation>
    <scope>NUCLEOTIDE SEQUENCE</scope>
    <source>
        <strain evidence="2">ChiSjej4B22-8349</strain>
    </source>
</reference>
<dbReference type="InterPro" id="IPR033932">
    <property type="entry name" value="YtcJ-like"/>
</dbReference>
<dbReference type="SUPFAM" id="SSF51556">
    <property type="entry name" value="Metallo-dependent hydrolases"/>
    <property type="match status" value="1"/>
</dbReference>
<dbReference type="Pfam" id="PF07969">
    <property type="entry name" value="Amidohydro_3"/>
    <property type="match status" value="1"/>
</dbReference>
<gene>
    <name evidence="2" type="ORF">IAD25_03335</name>
</gene>
<dbReference type="PANTHER" id="PTHR22642">
    <property type="entry name" value="IMIDAZOLONEPROPIONASE"/>
    <property type="match status" value="1"/>
</dbReference>
<evidence type="ECO:0000313" key="2">
    <source>
        <dbReference type="EMBL" id="HIU95726.1"/>
    </source>
</evidence>
<dbReference type="SUPFAM" id="SSF51338">
    <property type="entry name" value="Composite domain of metallo-dependent hydrolases"/>
    <property type="match status" value="1"/>
</dbReference>
<dbReference type="EMBL" id="DVOB01000072">
    <property type="protein sequence ID" value="HIU95726.1"/>
    <property type="molecule type" value="Genomic_DNA"/>
</dbReference>
<comment type="caution">
    <text evidence="2">The sequence shown here is derived from an EMBL/GenBank/DDBJ whole genome shotgun (WGS) entry which is preliminary data.</text>
</comment>
<dbReference type="InterPro" id="IPR013108">
    <property type="entry name" value="Amidohydro_3"/>
</dbReference>
<dbReference type="PANTHER" id="PTHR22642:SF2">
    <property type="entry name" value="PROTEIN LONG AFTER FAR-RED 3"/>
    <property type="match status" value="1"/>
</dbReference>
<dbReference type="Gene3D" id="3.20.20.140">
    <property type="entry name" value="Metal-dependent hydrolases"/>
    <property type="match status" value="1"/>
</dbReference>